<evidence type="ECO:0000313" key="1">
    <source>
        <dbReference type="EMBL" id="GLX86488.1"/>
    </source>
</evidence>
<dbReference type="Proteomes" id="UP001157134">
    <property type="component" value="Unassembled WGS sequence"/>
</dbReference>
<evidence type="ECO:0000313" key="2">
    <source>
        <dbReference type="Proteomes" id="UP001157134"/>
    </source>
</evidence>
<reference evidence="1 2" key="1">
    <citation type="submission" date="2023-03" db="EMBL/GenBank/DDBJ databases">
        <title>Thalassotalea loyana LMG 22536T draft genome sequence.</title>
        <authorList>
            <person name="Sawabe T."/>
        </authorList>
    </citation>
    <scope>NUCLEOTIDE SEQUENCE [LARGE SCALE GENOMIC DNA]</scope>
    <source>
        <strain evidence="1 2">LMG 22536</strain>
    </source>
</reference>
<organism evidence="1 2">
    <name type="scientific">Thalassotalea loyana</name>
    <dbReference type="NCBI Taxonomy" id="280483"/>
    <lineage>
        <taxon>Bacteria</taxon>
        <taxon>Pseudomonadati</taxon>
        <taxon>Pseudomonadota</taxon>
        <taxon>Gammaproteobacteria</taxon>
        <taxon>Alteromonadales</taxon>
        <taxon>Colwelliaceae</taxon>
        <taxon>Thalassotalea</taxon>
    </lineage>
</organism>
<proteinExistence type="predicted"/>
<protein>
    <submittedName>
        <fullName evidence="1">Uncharacterized protein</fullName>
    </submittedName>
</protein>
<gene>
    <name evidence="1" type="ORF">tloyanaT_27410</name>
</gene>
<name>A0ABQ6HEH0_9GAMM</name>
<dbReference type="EMBL" id="BSSV01000006">
    <property type="protein sequence ID" value="GLX86488.1"/>
    <property type="molecule type" value="Genomic_DNA"/>
</dbReference>
<keyword evidence="2" id="KW-1185">Reference proteome</keyword>
<comment type="caution">
    <text evidence="1">The sequence shown here is derived from an EMBL/GenBank/DDBJ whole genome shotgun (WGS) entry which is preliminary data.</text>
</comment>
<sequence length="48" mass="5406">MESELTLPINKKPNSLSWAFVNHWKLIMCFDYFAGIVPAPGRRGSDAP</sequence>
<accession>A0ABQ6HEH0</accession>